<evidence type="ECO:0000313" key="2">
    <source>
        <dbReference type="EMBL" id="CBI01684.1"/>
    </source>
</evidence>
<keyword evidence="1" id="KW-1133">Transmembrane helix</keyword>
<feature type="transmembrane region" description="Helical" evidence="1">
    <location>
        <begin position="59"/>
        <end position="80"/>
    </location>
</feature>
<comment type="caution">
    <text evidence="2">The sequence shown here is derived from an EMBL/GenBank/DDBJ whole genome shotgun (WGS) entry which is preliminary data.</text>
</comment>
<protein>
    <submittedName>
        <fullName evidence="2">Uncharacterized protein</fullName>
    </submittedName>
</protein>
<name>E6Q3C3_9ZZZZ</name>
<keyword evidence="1" id="KW-0812">Transmembrane</keyword>
<sequence>MITDRDQCTASTGAATAGAIDATARSTAPAAISTHETPYRAWCAAYERWYAPGTTMQRIVLIFGAAYPTVLGIPIAYRLSRTKQRAELSRNNA</sequence>
<gene>
    <name evidence="2" type="ORF">CARN4_1998</name>
</gene>
<accession>E6Q3C3</accession>
<dbReference type="EMBL" id="CABO01000021">
    <property type="protein sequence ID" value="CBI01684.1"/>
    <property type="molecule type" value="Genomic_DNA"/>
</dbReference>
<evidence type="ECO:0000256" key="1">
    <source>
        <dbReference type="SAM" id="Phobius"/>
    </source>
</evidence>
<proteinExistence type="predicted"/>
<reference evidence="2" key="1">
    <citation type="submission" date="2009-10" db="EMBL/GenBank/DDBJ databases">
        <title>Diversity of trophic interactions inside an arsenic-rich microbial ecosystem.</title>
        <authorList>
            <person name="Bertin P.N."/>
            <person name="Heinrich-Salmeron A."/>
            <person name="Pelletier E."/>
            <person name="Goulhen-Chollet F."/>
            <person name="Arsene-Ploetze F."/>
            <person name="Gallien S."/>
            <person name="Calteau A."/>
            <person name="Vallenet D."/>
            <person name="Casiot C."/>
            <person name="Chane-Woon-Ming B."/>
            <person name="Giloteaux L."/>
            <person name="Barakat M."/>
            <person name="Bonnefoy V."/>
            <person name="Bruneel O."/>
            <person name="Chandler M."/>
            <person name="Cleiss J."/>
            <person name="Duran R."/>
            <person name="Elbaz-Poulichet F."/>
            <person name="Fonknechten N."/>
            <person name="Lauga B."/>
            <person name="Mornico D."/>
            <person name="Ortet P."/>
            <person name="Schaeffer C."/>
            <person name="Siguier P."/>
            <person name="Alexander Thil Smith A."/>
            <person name="Van Dorsselaer A."/>
            <person name="Weissenbach J."/>
            <person name="Medigue C."/>
            <person name="Le Paslier D."/>
        </authorList>
    </citation>
    <scope>NUCLEOTIDE SEQUENCE</scope>
</reference>
<organism evidence="2">
    <name type="scientific">mine drainage metagenome</name>
    <dbReference type="NCBI Taxonomy" id="410659"/>
    <lineage>
        <taxon>unclassified sequences</taxon>
        <taxon>metagenomes</taxon>
        <taxon>ecological metagenomes</taxon>
    </lineage>
</organism>
<dbReference type="AlphaFoldDB" id="E6Q3C3"/>
<keyword evidence="1" id="KW-0472">Membrane</keyword>